<evidence type="ECO:0000313" key="2">
    <source>
        <dbReference type="Proteomes" id="UP000006854"/>
    </source>
</evidence>
<dbReference type="KEGG" id="sve:SVEN_7204"/>
<dbReference type="OrthoDB" id="4171080at2"/>
<organism evidence="1 2">
    <name type="scientific">Streptomyces venezuelae (strain ATCC 10712 / CBS 650.69 / DSM 40230 / JCM 4526 / NBRC 13096 / PD 04745)</name>
    <dbReference type="NCBI Taxonomy" id="953739"/>
    <lineage>
        <taxon>Bacteria</taxon>
        <taxon>Bacillati</taxon>
        <taxon>Actinomycetota</taxon>
        <taxon>Actinomycetes</taxon>
        <taxon>Kitasatosporales</taxon>
        <taxon>Streptomycetaceae</taxon>
        <taxon>Streptomyces</taxon>
    </lineage>
</organism>
<dbReference type="STRING" id="953739.SVEN_7204"/>
<sequence length="252" mass="27017">MAATIPFTDGLMLRYLQPGNVEALLSPGADPERKRLRSLLVSVYDPALLDIRSVESVKVDHKEFQTAVHATLAVHGSWDKSIPSTEQARATVEIPATPPVHWIDMSLDTMVSVKTAPVGGALASVDADPWVAADGAGARPGEFERPYRLQYADPPPFEPTAPARNLALRVSTLFFDRLDLADALRRLSEAKRAVDAASPQSEVHDGGTRLASSAWLAVFPALTPDDPSQTTEQLVGDLLATQGFVAAFEAAP</sequence>
<dbReference type="PATRIC" id="fig|953739.5.peg.2432"/>
<proteinExistence type="predicted"/>
<protein>
    <submittedName>
        <fullName evidence="1">Uncharacterized protein</fullName>
    </submittedName>
</protein>
<dbReference type="RefSeq" id="WP_015038385.1">
    <property type="nucleotide sequence ID" value="NC_018750.1"/>
</dbReference>
<keyword evidence="2" id="KW-1185">Reference proteome</keyword>
<reference evidence="1 2" key="1">
    <citation type="journal article" date="2011" name="BMC Genomics">
        <title>Genome-wide analysis of the role of GlnR in Streptomyces venezuelae provides new insights into global nitrogen regulation in actinomycetes.</title>
        <authorList>
            <person name="Pullan S.T."/>
            <person name="Bibb M.J."/>
            <person name="Merrick M."/>
        </authorList>
    </citation>
    <scope>NUCLEOTIDE SEQUENCE [LARGE SCALE GENOMIC DNA]</scope>
    <source>
        <strain evidence="2">ATCC 10712 / CBS 650.69 / DSM 40230 / JCM 4526 / NBRC 13096 / PD 04745</strain>
    </source>
</reference>
<accession>F2RLW0</accession>
<dbReference type="GeneID" id="51867718"/>
<dbReference type="eggNOG" id="ENOG5033ZS8">
    <property type="taxonomic scope" value="Bacteria"/>
</dbReference>
<evidence type="ECO:0000313" key="1">
    <source>
        <dbReference type="EMBL" id="CCA60490.1"/>
    </source>
</evidence>
<dbReference type="HOGENOM" id="CLU_1102330_0_0_11"/>
<dbReference type="AlphaFoldDB" id="F2RLW0"/>
<dbReference type="Proteomes" id="UP000006854">
    <property type="component" value="Chromosome"/>
</dbReference>
<dbReference type="EMBL" id="FR845719">
    <property type="protein sequence ID" value="CCA60490.1"/>
    <property type="molecule type" value="Genomic_DNA"/>
</dbReference>
<gene>
    <name evidence="1" type="ordered locus">SVEN_7204</name>
</gene>
<name>F2RLW0_STRVP</name>